<feature type="domain" description="Expansin-like EG45" evidence="2">
    <location>
        <begin position="1"/>
        <end position="70"/>
    </location>
</feature>
<evidence type="ECO:0000313" key="3">
    <source>
        <dbReference type="EMBL" id="KAF0894621.1"/>
    </source>
</evidence>
<name>A0A6G1C3M3_9ORYZ</name>
<dbReference type="SMART" id="SM00837">
    <property type="entry name" value="DPBB_1"/>
    <property type="match status" value="1"/>
</dbReference>
<dbReference type="SUPFAM" id="SSF50685">
    <property type="entry name" value="Barwin-like endoglucanases"/>
    <property type="match status" value="1"/>
</dbReference>
<evidence type="ECO:0000313" key="4">
    <source>
        <dbReference type="Proteomes" id="UP000479710"/>
    </source>
</evidence>
<evidence type="ECO:0000256" key="1">
    <source>
        <dbReference type="ARBA" id="ARBA00022729"/>
    </source>
</evidence>
<dbReference type="AlphaFoldDB" id="A0A6G1C3M3"/>
<keyword evidence="4" id="KW-1185">Reference proteome</keyword>
<organism evidence="3 4">
    <name type="scientific">Oryza meyeriana var. granulata</name>
    <dbReference type="NCBI Taxonomy" id="110450"/>
    <lineage>
        <taxon>Eukaryota</taxon>
        <taxon>Viridiplantae</taxon>
        <taxon>Streptophyta</taxon>
        <taxon>Embryophyta</taxon>
        <taxon>Tracheophyta</taxon>
        <taxon>Spermatophyta</taxon>
        <taxon>Magnoliopsida</taxon>
        <taxon>Liliopsida</taxon>
        <taxon>Poales</taxon>
        <taxon>Poaceae</taxon>
        <taxon>BOP clade</taxon>
        <taxon>Oryzoideae</taxon>
        <taxon>Oryzeae</taxon>
        <taxon>Oryzinae</taxon>
        <taxon>Oryza</taxon>
        <taxon>Oryza meyeriana</taxon>
    </lineage>
</organism>
<dbReference type="OrthoDB" id="685493at2759"/>
<comment type="caution">
    <text evidence="3">The sequence shown here is derived from an EMBL/GenBank/DDBJ whole genome shotgun (WGS) entry which is preliminary data.</text>
</comment>
<dbReference type="PANTHER" id="PTHR31692">
    <property type="entry name" value="EXPANSIN-B3"/>
    <property type="match status" value="1"/>
</dbReference>
<dbReference type="InterPro" id="IPR009009">
    <property type="entry name" value="RlpA-like_DPBB"/>
</dbReference>
<dbReference type="Gene3D" id="2.40.40.10">
    <property type="entry name" value="RlpA-like domain"/>
    <property type="match status" value="1"/>
</dbReference>
<evidence type="ECO:0000259" key="2">
    <source>
        <dbReference type="PROSITE" id="PS50842"/>
    </source>
</evidence>
<accession>A0A6G1C3M3</accession>
<proteinExistence type="predicted"/>
<protein>
    <recommendedName>
        <fullName evidence="2">Expansin-like EG45 domain-containing protein</fullName>
    </recommendedName>
</protein>
<dbReference type="PROSITE" id="PS50842">
    <property type="entry name" value="EXPANSIN_EG45"/>
    <property type="match status" value="1"/>
</dbReference>
<keyword evidence="1" id="KW-0732">Signal</keyword>
<dbReference type="PANTHER" id="PTHR31692:SF76">
    <property type="entry name" value="EXPANSIN-B15"/>
    <property type="match status" value="1"/>
</dbReference>
<dbReference type="InterPro" id="IPR007112">
    <property type="entry name" value="Expansin/allergen_DPBB_dom"/>
</dbReference>
<dbReference type="InterPro" id="IPR036908">
    <property type="entry name" value="RlpA-like_sf"/>
</dbReference>
<dbReference type="Pfam" id="PF03330">
    <property type="entry name" value="DPBB_1"/>
    <property type="match status" value="1"/>
</dbReference>
<dbReference type="Proteomes" id="UP000479710">
    <property type="component" value="Unassembled WGS sequence"/>
</dbReference>
<dbReference type="EMBL" id="SPHZ02000010">
    <property type="protein sequence ID" value="KAF0894621.1"/>
    <property type="molecule type" value="Genomic_DNA"/>
</dbReference>
<reference evidence="3 4" key="1">
    <citation type="submission" date="2019-11" db="EMBL/GenBank/DDBJ databases">
        <title>Whole genome sequence of Oryza granulata.</title>
        <authorList>
            <person name="Li W."/>
        </authorList>
    </citation>
    <scope>NUCLEOTIDE SEQUENCE [LARGE SCALE GENOMIC DNA]</scope>
    <source>
        <strain evidence="4">cv. Menghai</strain>
        <tissue evidence="3">Leaf</tissue>
    </source>
</reference>
<sequence>MIAAGSPSIYKSGLGCGSCYQVNCTGNNACSGNPVTVVITDECPGGPCLSEPVHFDLSGTVFGAMAKPSQVIQCHHLSDTALSLDQTLGLRGGRP</sequence>
<gene>
    <name evidence="3" type="ORF">E2562_001917</name>
</gene>